<dbReference type="InterPro" id="IPR036249">
    <property type="entry name" value="Thioredoxin-like_sf"/>
</dbReference>
<feature type="domain" description="UBX" evidence="4">
    <location>
        <begin position="361"/>
        <end position="467"/>
    </location>
</feature>
<dbReference type="Proteomes" id="UP001497600">
    <property type="component" value="Chromosome H"/>
</dbReference>
<evidence type="ECO:0000256" key="1">
    <source>
        <dbReference type="ARBA" id="ARBA00023054"/>
    </source>
</evidence>
<organism evidence="5 6">
    <name type="scientific">[Candida] anglica</name>
    <dbReference type="NCBI Taxonomy" id="148631"/>
    <lineage>
        <taxon>Eukaryota</taxon>
        <taxon>Fungi</taxon>
        <taxon>Dikarya</taxon>
        <taxon>Ascomycota</taxon>
        <taxon>Saccharomycotina</taxon>
        <taxon>Pichiomycetes</taxon>
        <taxon>Debaryomycetaceae</taxon>
        <taxon>Kurtzmaniella</taxon>
    </lineage>
</organism>
<dbReference type="InterPro" id="IPR050730">
    <property type="entry name" value="UBX_domain-protein"/>
</dbReference>
<dbReference type="Gene3D" id="3.10.20.90">
    <property type="entry name" value="Phosphatidylinositol 3-kinase Catalytic Subunit, Chain A, domain 1"/>
    <property type="match status" value="1"/>
</dbReference>
<keyword evidence="3" id="KW-1133">Transmembrane helix</keyword>
<dbReference type="EMBL" id="OZ004260">
    <property type="protein sequence ID" value="CAK7921892.1"/>
    <property type="molecule type" value="Genomic_DNA"/>
</dbReference>
<protein>
    <submittedName>
        <fullName evidence="5">UBX domain-containing protein 3</fullName>
    </submittedName>
</protein>
<dbReference type="InterPro" id="IPR006577">
    <property type="entry name" value="UAS"/>
</dbReference>
<keyword evidence="6" id="KW-1185">Reference proteome</keyword>
<feature type="coiled-coil region" evidence="2">
    <location>
        <begin position="320"/>
        <end position="347"/>
    </location>
</feature>
<reference evidence="5 6" key="1">
    <citation type="submission" date="2024-01" db="EMBL/GenBank/DDBJ databases">
        <authorList>
            <consortium name="Genoscope - CEA"/>
            <person name="William W."/>
        </authorList>
    </citation>
    <scope>NUCLEOTIDE SEQUENCE [LARGE SCALE GENOMIC DNA]</scope>
    <source>
        <strain evidence="5 6">29B2s-10</strain>
    </source>
</reference>
<dbReference type="Gene3D" id="3.40.30.10">
    <property type="entry name" value="Glutaredoxin"/>
    <property type="match status" value="1"/>
</dbReference>
<evidence type="ECO:0000313" key="5">
    <source>
        <dbReference type="EMBL" id="CAK7921892.1"/>
    </source>
</evidence>
<feature type="transmembrane region" description="Helical" evidence="3">
    <location>
        <begin position="78"/>
        <end position="103"/>
    </location>
</feature>
<dbReference type="CDD" id="cd01767">
    <property type="entry name" value="UBX"/>
    <property type="match status" value="1"/>
</dbReference>
<dbReference type="SMART" id="SM00594">
    <property type="entry name" value="UAS"/>
    <property type="match status" value="1"/>
</dbReference>
<name>A0ABP0ELF9_9ASCO</name>
<evidence type="ECO:0000313" key="6">
    <source>
        <dbReference type="Proteomes" id="UP001497600"/>
    </source>
</evidence>
<sequence length="470" mass="53399">MPRTLNEWVRQLFEERTVYDSVDRNESSSNMPGHFPGGPDCGAVGSSGESVEPHNRNWFNSKAFESYMRSTWRWFQFLVLKPIIIVMLFIFRLLAIVLNVVYFREAHSSHVINGTHINPIDKANKFVCDLEDNLPVEPQYSQYSASTVEARLPPFYKRSYTSALYMATNRAMFLFVYVTSPQNENSSSIFNKIILNPDFISLFHENSNTLIWGGDLMNPEAYQLANSLNVTKFPFLGLLCLTRTTTMTPQGSVKTSPKISLISKIQGGLSADINPHLLIDTKFKRKMAKYEAELSLMRNDLRDKFMSKALLKQQELNYSTSLALDRAKKLERQREALRKEYIIWKTSYFKDLIERNANGGARGDTARVGIKLQDGTRKMMQFPADSPVEDIFAFTEISQAGLLDETVSTSATSADEIRRKLANFQPTFKFKLVSPVPPKVVLNEYLNGPAGVTIRDIDCIYPNGLLLLES</sequence>
<keyword evidence="1 2" id="KW-0175">Coiled coil</keyword>
<dbReference type="PANTHER" id="PTHR23322">
    <property type="entry name" value="FAS-ASSOCIATED PROTEIN"/>
    <property type="match status" value="1"/>
</dbReference>
<dbReference type="PANTHER" id="PTHR23322:SF1">
    <property type="entry name" value="FAS-ASSOCIATED FACTOR 2"/>
    <property type="match status" value="1"/>
</dbReference>
<proteinExistence type="predicted"/>
<keyword evidence="3" id="KW-0812">Transmembrane</keyword>
<accession>A0ABP0ELF9</accession>
<evidence type="ECO:0000256" key="3">
    <source>
        <dbReference type="SAM" id="Phobius"/>
    </source>
</evidence>
<gene>
    <name evidence="5" type="primary">UBX3</name>
    <name evidence="5" type="ORF">CAAN4_H19856</name>
</gene>
<evidence type="ECO:0000256" key="2">
    <source>
        <dbReference type="SAM" id="Coils"/>
    </source>
</evidence>
<evidence type="ECO:0000259" key="4">
    <source>
        <dbReference type="PROSITE" id="PS50033"/>
    </source>
</evidence>
<keyword evidence="3" id="KW-0472">Membrane</keyword>
<dbReference type="SUPFAM" id="SSF52833">
    <property type="entry name" value="Thioredoxin-like"/>
    <property type="match status" value="1"/>
</dbReference>
<dbReference type="PROSITE" id="PS50033">
    <property type="entry name" value="UBX"/>
    <property type="match status" value="1"/>
</dbReference>
<dbReference type="Pfam" id="PF00789">
    <property type="entry name" value="UBX"/>
    <property type="match status" value="1"/>
</dbReference>
<dbReference type="InterPro" id="IPR001012">
    <property type="entry name" value="UBX_dom"/>
</dbReference>